<keyword evidence="1" id="KW-1133">Transmembrane helix</keyword>
<dbReference type="SUPFAM" id="SSF53649">
    <property type="entry name" value="Alkaline phosphatase-like"/>
    <property type="match status" value="1"/>
</dbReference>
<feature type="transmembrane region" description="Helical" evidence="1">
    <location>
        <begin position="7"/>
        <end position="25"/>
    </location>
</feature>
<dbReference type="AlphaFoldDB" id="O18062"/>
<dbReference type="InterPro" id="IPR017850">
    <property type="entry name" value="Alkaline_phosphatase_core_sf"/>
</dbReference>
<dbReference type="CTD" id="188242"/>
<organism evidence="2 3">
    <name type="scientific">Caenorhabditis elegans</name>
    <dbReference type="NCBI Taxonomy" id="6239"/>
    <lineage>
        <taxon>Eukaryota</taxon>
        <taxon>Metazoa</taxon>
        <taxon>Ecdysozoa</taxon>
        <taxon>Nematoda</taxon>
        <taxon>Chromadorea</taxon>
        <taxon>Rhabditida</taxon>
        <taxon>Rhabditina</taxon>
        <taxon>Rhabditomorpha</taxon>
        <taxon>Rhabditoidea</taxon>
        <taxon>Rhabditidae</taxon>
        <taxon>Peloderinae</taxon>
        <taxon>Caenorhabditis</taxon>
    </lineage>
</organism>
<dbReference type="PhylomeDB" id="O18062"/>
<reference evidence="2 3" key="1">
    <citation type="journal article" date="1998" name="Science">
        <title>Genome sequence of the nematode C. elegans: a platform for investigating biology.</title>
        <authorList>
            <consortium name="The C. elegans sequencing consortium"/>
            <person name="Sulson J.E."/>
            <person name="Waterston R."/>
        </authorList>
    </citation>
    <scope>NUCLEOTIDE SEQUENCE [LARGE SCALE GENOMIC DNA]</scope>
    <source>
        <strain evidence="2 3">Bristol N2</strain>
    </source>
</reference>
<dbReference type="Bgee" id="WBGene00011594">
    <property type="expression patterns" value="Expressed in embryo and 2 other cell types or tissues"/>
</dbReference>
<dbReference type="HOGENOM" id="CLU_018076_1_0_1"/>
<dbReference type="PIR" id="T24676">
    <property type="entry name" value="T24676"/>
</dbReference>
<proteinExistence type="predicted"/>
<gene>
    <name evidence="2" type="ORF">CELE_T07G12.3</name>
    <name evidence="2 4" type="ORF">T07G12.3</name>
</gene>
<dbReference type="Pfam" id="PF02995">
    <property type="entry name" value="DUF229"/>
    <property type="match status" value="1"/>
</dbReference>
<dbReference type="OMA" id="IRTWCWV"/>
<dbReference type="UCSC" id="T07G12.3">
    <property type="organism name" value="c. elegans"/>
</dbReference>
<dbReference type="Gene3D" id="3.40.720.10">
    <property type="entry name" value="Alkaline Phosphatase, subunit A"/>
    <property type="match status" value="1"/>
</dbReference>
<evidence type="ECO:0000313" key="2">
    <source>
        <dbReference type="EMBL" id="CAB05275.2"/>
    </source>
</evidence>
<evidence type="ECO:0000256" key="1">
    <source>
        <dbReference type="SAM" id="Phobius"/>
    </source>
</evidence>
<dbReference type="OrthoDB" id="5782315at2759"/>
<keyword evidence="3" id="KW-1185">Reference proteome</keyword>
<dbReference type="AGR" id="WB:WBGene00011594"/>
<keyword evidence="1" id="KW-0472">Membrane</keyword>
<sequence length="623" mass="72908">MKFIKYIITILLAFLGFYMLSWRSFNNGSTKIESKFLYLDSSRSAHNICALPIYDYWDTSIKNVMHEYNPARNCYKNYVQWTELVNSTWRIVKDGANCLARCFSGIGGSKNVKIGPWMKPGHVDCEFLETVCWEDNIEVYGHIHTQIIPRKASPTKFKDAPNVFIFTIDAMNTGMAKRSFPKLLSYFKNEFQMIEFPFVNKVGENSRPNGLPLWFGKSIEGGRRVTGDDVEVDWDWNQYCETYLDNSSHIFKDFKDHGYATMLFEDWEGNVVDSWPTCVGFEEPPTDHTFRPFASVSETHGMEITKRHLSGKFCRETHHAIMELLEQGIEAYKDRPIFSWLWLAWVAHDWIDGAARVDEYLVNYFKKHNNMFDNSFVMFVSDHGLRTGKHMRTEIGAFERDNPFLSISIPKRFRATKFGILETLNFDSKQLQTHFDVRATLLDILKFQPTSKFMDRQQKNIPDEKGHSLIRKQPDFPRTCATLPIPQQWCICQVDKFEIHNETLKNHLGEKLLNHVHRKLKKLNVSEICETFRLSKVTSLIEYGYVRTMRTYKISVETTISSYAHFETFVTYDIETDIAKFEKVTRLDNYAMTTDCTKPIRQSPLCYCKNINFPLRILLRMIL</sequence>
<dbReference type="PANTHER" id="PTHR10974:SF5">
    <property type="entry name" value="SULFATASE DOMAIN-CONTAINING PROTEIN"/>
    <property type="match status" value="1"/>
</dbReference>
<dbReference type="InterPro" id="IPR004245">
    <property type="entry name" value="DUF229"/>
</dbReference>
<dbReference type="FunFam" id="3.40.720.10:FF:000082">
    <property type="entry name" value="Protein CBG10792"/>
    <property type="match status" value="1"/>
</dbReference>
<dbReference type="CDD" id="cd16021">
    <property type="entry name" value="ALP_like"/>
    <property type="match status" value="1"/>
</dbReference>
<evidence type="ECO:0000313" key="3">
    <source>
        <dbReference type="Proteomes" id="UP000001940"/>
    </source>
</evidence>
<dbReference type="KEGG" id="cel:CELE_T07G12.3"/>
<protein>
    <submittedName>
        <fullName evidence="2">DUF229 domain-containing protein</fullName>
    </submittedName>
</protein>
<dbReference type="SMR" id="O18062"/>
<dbReference type="eggNOG" id="KOG0842">
    <property type="taxonomic scope" value="Eukaryota"/>
</dbReference>
<keyword evidence="1" id="KW-0812">Transmembrane</keyword>
<dbReference type="PANTHER" id="PTHR10974">
    <property type="entry name" value="FI08016P-RELATED"/>
    <property type="match status" value="1"/>
</dbReference>
<dbReference type="InParanoid" id="O18062"/>
<dbReference type="FunCoup" id="O18062">
    <property type="interactions" value="2"/>
</dbReference>
<name>O18062_CAEEL</name>
<dbReference type="GeneID" id="188242"/>
<dbReference type="RefSeq" id="NP_501945.2">
    <property type="nucleotide sequence ID" value="NM_069544.2"/>
</dbReference>
<dbReference type="EMBL" id="BX284604">
    <property type="protein sequence ID" value="CAB05275.2"/>
    <property type="molecule type" value="Genomic_DNA"/>
</dbReference>
<evidence type="ECO:0000313" key="4">
    <source>
        <dbReference type="WormBase" id="T07G12.3"/>
    </source>
</evidence>
<dbReference type="STRING" id="6239.T07G12.3.1"/>
<accession>O18062</accession>
<dbReference type="WormBase" id="T07G12.3">
    <property type="protein sequence ID" value="CE47948"/>
    <property type="gene ID" value="WBGene00011594"/>
</dbReference>
<dbReference type="PaxDb" id="6239-T07G12.3"/>
<dbReference type="Proteomes" id="UP000001940">
    <property type="component" value="Chromosome IV"/>
</dbReference>